<evidence type="ECO:0000256" key="8">
    <source>
        <dbReference type="ARBA" id="ARBA00022884"/>
    </source>
</evidence>
<feature type="binding site" evidence="10">
    <location>
        <begin position="110"/>
        <end position="113"/>
    </location>
    <ligand>
        <name>GTP</name>
        <dbReference type="ChEBI" id="CHEBI:37565"/>
    </ligand>
</feature>
<evidence type="ECO:0000256" key="3">
    <source>
        <dbReference type="ARBA" id="ARBA00022723"/>
    </source>
</evidence>
<dbReference type="Gene3D" id="1.10.40.50">
    <property type="entry name" value="Probable gtpase engc, domain 3"/>
    <property type="match status" value="1"/>
</dbReference>
<dbReference type="PANTHER" id="PTHR32120">
    <property type="entry name" value="SMALL RIBOSOMAL SUBUNIT BIOGENESIS GTPASE RSGA"/>
    <property type="match status" value="1"/>
</dbReference>
<dbReference type="InterPro" id="IPR010914">
    <property type="entry name" value="RsgA_GTPase_dom"/>
</dbReference>
<dbReference type="RefSeq" id="WP_353530255.1">
    <property type="nucleotide sequence ID" value="NZ_JBBMEX010000003.1"/>
</dbReference>
<evidence type="ECO:0000259" key="11">
    <source>
        <dbReference type="PROSITE" id="PS50936"/>
    </source>
</evidence>
<keyword evidence="14" id="KW-1185">Reference proteome</keyword>
<dbReference type="HAMAP" id="MF_01820">
    <property type="entry name" value="GTPase_RsgA"/>
    <property type="match status" value="1"/>
</dbReference>
<evidence type="ECO:0000313" key="13">
    <source>
        <dbReference type="EMBL" id="MEQ2557171.1"/>
    </source>
</evidence>
<keyword evidence="5 10" id="KW-0547">Nucleotide-binding</keyword>
<evidence type="ECO:0000256" key="4">
    <source>
        <dbReference type="ARBA" id="ARBA00022730"/>
    </source>
</evidence>
<dbReference type="EMBL" id="JBBMEX010000003">
    <property type="protein sequence ID" value="MEQ2557171.1"/>
    <property type="molecule type" value="Genomic_DNA"/>
</dbReference>
<feature type="binding site" evidence="10">
    <location>
        <position position="247"/>
    </location>
    <ligand>
        <name>Zn(2+)</name>
        <dbReference type="ChEBI" id="CHEBI:29105"/>
    </ligand>
</feature>
<dbReference type="Pfam" id="PF03193">
    <property type="entry name" value="RsgA_GTPase"/>
    <property type="match status" value="1"/>
</dbReference>
<dbReference type="PROSITE" id="PS50936">
    <property type="entry name" value="ENGC_GTPASE"/>
    <property type="match status" value="1"/>
</dbReference>
<evidence type="ECO:0000256" key="2">
    <source>
        <dbReference type="ARBA" id="ARBA00022517"/>
    </source>
</evidence>
<sequence length="314" mass="34639">MKKTEPALLGADRKVCNDAAHSSDFPAVGDFVMAGKTGEGTQAVIHQVLPRKSVFMRKAAGSDRKEQLVATNIDIVFLCMALNQDFNVRRLERYLSIAWDSGAKPVVVLTKSDICKDIEEKLLAVQEAAPGVRIIKTTALETAGIEEILPYLSAGTTAALLGSSGVGKSTLVNRLLREERLATGGIRNDDKGRHTTTHRELLFLPDGGMVIDTPGMRELGMWDAKSGINRTFSDIEELALQCRFRDCTHTVEPGCAVQKALKNGTLSKERMQSYQKLKTENDYMEHAKSYLEVAVKNMKQRNGCQRSWVQIPSN</sequence>
<evidence type="ECO:0000313" key="14">
    <source>
        <dbReference type="Proteomes" id="UP001454489"/>
    </source>
</evidence>
<keyword evidence="1 10" id="KW-0963">Cytoplasm</keyword>
<dbReference type="CDD" id="cd01854">
    <property type="entry name" value="YjeQ_EngC"/>
    <property type="match status" value="1"/>
</dbReference>
<dbReference type="PANTHER" id="PTHR32120:SF10">
    <property type="entry name" value="SMALL RIBOSOMAL SUBUNIT BIOGENESIS GTPASE RSGA"/>
    <property type="match status" value="1"/>
</dbReference>
<feature type="binding site" evidence="10">
    <location>
        <begin position="162"/>
        <end position="170"/>
    </location>
    <ligand>
        <name>GTP</name>
        <dbReference type="ChEBI" id="CHEBI:37565"/>
    </ligand>
</feature>
<keyword evidence="7 10" id="KW-0862">Zinc</keyword>
<dbReference type="NCBIfam" id="TIGR00157">
    <property type="entry name" value="ribosome small subunit-dependent GTPase A"/>
    <property type="match status" value="1"/>
</dbReference>
<organism evidence="13 14">
    <name type="scientific">Maccoyibacter intestinihominis</name>
    <dbReference type="NCBI Taxonomy" id="3133499"/>
    <lineage>
        <taxon>Bacteria</taxon>
        <taxon>Bacillati</taxon>
        <taxon>Bacillota</taxon>
        <taxon>Clostridia</taxon>
        <taxon>Lachnospirales</taxon>
        <taxon>Lachnospiraceae</taxon>
        <taxon>Maccoyibacter</taxon>
    </lineage>
</organism>
<proteinExistence type="inferred from homology"/>
<keyword evidence="9 10" id="KW-0342">GTP-binding</keyword>
<comment type="caution">
    <text evidence="13">The sequence shown here is derived from an EMBL/GenBank/DDBJ whole genome shotgun (WGS) entry which is preliminary data.</text>
</comment>
<dbReference type="InterPro" id="IPR027417">
    <property type="entry name" value="P-loop_NTPase"/>
</dbReference>
<evidence type="ECO:0000259" key="12">
    <source>
        <dbReference type="PROSITE" id="PS51721"/>
    </source>
</evidence>
<feature type="binding site" evidence="10">
    <location>
        <position position="242"/>
    </location>
    <ligand>
        <name>Zn(2+)</name>
        <dbReference type="ChEBI" id="CHEBI:29105"/>
    </ligand>
</feature>
<feature type="binding site" evidence="10">
    <location>
        <position position="255"/>
    </location>
    <ligand>
        <name>Zn(2+)</name>
        <dbReference type="ChEBI" id="CHEBI:29105"/>
    </ligand>
</feature>
<dbReference type="Gene3D" id="3.40.50.300">
    <property type="entry name" value="P-loop containing nucleotide triphosphate hydrolases"/>
    <property type="match status" value="1"/>
</dbReference>
<comment type="subcellular location">
    <subcellularLocation>
        <location evidence="10">Cytoplasm</location>
    </subcellularLocation>
</comment>
<gene>
    <name evidence="10 13" type="primary">rsgA</name>
    <name evidence="13" type="ORF">WMO43_04665</name>
</gene>
<evidence type="ECO:0000256" key="1">
    <source>
        <dbReference type="ARBA" id="ARBA00022490"/>
    </source>
</evidence>
<keyword evidence="4 10" id="KW-0699">rRNA-binding</keyword>
<dbReference type="PROSITE" id="PS51721">
    <property type="entry name" value="G_CP"/>
    <property type="match status" value="1"/>
</dbReference>
<comment type="similarity">
    <text evidence="10">Belongs to the TRAFAC class YlqF/YawG GTPase family. RsgA subfamily.</text>
</comment>
<evidence type="ECO:0000256" key="7">
    <source>
        <dbReference type="ARBA" id="ARBA00022833"/>
    </source>
</evidence>
<evidence type="ECO:0000256" key="9">
    <source>
        <dbReference type="ARBA" id="ARBA00023134"/>
    </source>
</evidence>
<keyword evidence="8 10" id="KW-0694">RNA-binding</keyword>
<dbReference type="InterPro" id="IPR004881">
    <property type="entry name" value="Ribosome_biogen_GTPase_RsgA"/>
</dbReference>
<keyword evidence="6 10" id="KW-0378">Hydrolase</keyword>
<comment type="cofactor">
    <cofactor evidence="10">
        <name>Zn(2+)</name>
        <dbReference type="ChEBI" id="CHEBI:29105"/>
    </cofactor>
    <text evidence="10">Binds 1 zinc ion per subunit.</text>
</comment>
<dbReference type="Proteomes" id="UP001454489">
    <property type="component" value="Unassembled WGS sequence"/>
</dbReference>
<comment type="subunit">
    <text evidence="10">Monomer. Associates with 30S ribosomal subunit, binds 16S rRNA.</text>
</comment>
<feature type="binding site" evidence="10">
    <location>
        <position position="249"/>
    </location>
    <ligand>
        <name>Zn(2+)</name>
        <dbReference type="ChEBI" id="CHEBI:29105"/>
    </ligand>
</feature>
<dbReference type="SUPFAM" id="SSF52540">
    <property type="entry name" value="P-loop containing nucleoside triphosphate hydrolases"/>
    <property type="match status" value="1"/>
</dbReference>
<feature type="domain" description="CP-type G" evidence="12">
    <location>
        <begin position="65"/>
        <end position="219"/>
    </location>
</feature>
<accession>A0ABV1HD56</accession>
<dbReference type="EC" id="3.6.1.-" evidence="10"/>
<keyword evidence="2 10" id="KW-0690">Ribosome biogenesis</keyword>
<name>A0ABV1HD56_9FIRM</name>
<keyword evidence="3 10" id="KW-0479">Metal-binding</keyword>
<evidence type="ECO:0000256" key="10">
    <source>
        <dbReference type="HAMAP-Rule" id="MF_01820"/>
    </source>
</evidence>
<protein>
    <recommendedName>
        <fullName evidence="10">Small ribosomal subunit biogenesis GTPase RsgA</fullName>
        <ecNumber evidence="10">3.6.1.-</ecNumber>
    </recommendedName>
</protein>
<comment type="function">
    <text evidence="10">One of several proteins that assist in the late maturation steps of the functional core of the 30S ribosomal subunit. Helps release RbfA from mature subunits. May play a role in the assembly of ribosomal proteins into the subunit. Circularly permuted GTPase that catalyzes slow GTP hydrolysis, GTPase activity is stimulated by the 30S ribosomal subunit.</text>
</comment>
<evidence type="ECO:0000256" key="6">
    <source>
        <dbReference type="ARBA" id="ARBA00022801"/>
    </source>
</evidence>
<reference evidence="13 14" key="1">
    <citation type="submission" date="2024-03" db="EMBL/GenBank/DDBJ databases">
        <title>Human intestinal bacterial collection.</title>
        <authorList>
            <person name="Pauvert C."/>
            <person name="Hitch T.C.A."/>
            <person name="Clavel T."/>
        </authorList>
    </citation>
    <scope>NUCLEOTIDE SEQUENCE [LARGE SCALE GENOMIC DNA]</scope>
    <source>
        <strain evidence="13 14">CLA-AA-H185</strain>
    </source>
</reference>
<feature type="domain" description="EngC GTPase" evidence="11">
    <location>
        <begin position="71"/>
        <end position="217"/>
    </location>
</feature>
<dbReference type="InterPro" id="IPR030378">
    <property type="entry name" value="G_CP_dom"/>
</dbReference>
<evidence type="ECO:0000256" key="5">
    <source>
        <dbReference type="ARBA" id="ARBA00022741"/>
    </source>
</evidence>